<gene>
    <name evidence="1" type="ORF">C2845_PM18G09730</name>
</gene>
<accession>A0A3L6PMS7</accession>
<comment type="caution">
    <text evidence="1">The sequence shown here is derived from an EMBL/GenBank/DDBJ whole genome shotgun (WGS) entry which is preliminary data.</text>
</comment>
<proteinExistence type="predicted"/>
<protein>
    <submittedName>
        <fullName evidence="1">Uncharacterized protein</fullName>
    </submittedName>
</protein>
<organism evidence="1 2">
    <name type="scientific">Panicum miliaceum</name>
    <name type="common">Proso millet</name>
    <name type="synonym">Broomcorn millet</name>
    <dbReference type="NCBI Taxonomy" id="4540"/>
    <lineage>
        <taxon>Eukaryota</taxon>
        <taxon>Viridiplantae</taxon>
        <taxon>Streptophyta</taxon>
        <taxon>Embryophyta</taxon>
        <taxon>Tracheophyta</taxon>
        <taxon>Spermatophyta</taxon>
        <taxon>Magnoliopsida</taxon>
        <taxon>Liliopsida</taxon>
        <taxon>Poales</taxon>
        <taxon>Poaceae</taxon>
        <taxon>PACMAD clade</taxon>
        <taxon>Panicoideae</taxon>
        <taxon>Panicodae</taxon>
        <taxon>Paniceae</taxon>
        <taxon>Panicinae</taxon>
        <taxon>Panicum</taxon>
        <taxon>Panicum sect. Panicum</taxon>
    </lineage>
</organism>
<name>A0A3L6PMS7_PANMI</name>
<dbReference type="OrthoDB" id="592059at2759"/>
<evidence type="ECO:0000313" key="1">
    <source>
        <dbReference type="EMBL" id="RLM58609.1"/>
    </source>
</evidence>
<evidence type="ECO:0000313" key="2">
    <source>
        <dbReference type="Proteomes" id="UP000275267"/>
    </source>
</evidence>
<dbReference type="AlphaFoldDB" id="A0A3L6PMS7"/>
<keyword evidence="2" id="KW-1185">Reference proteome</keyword>
<dbReference type="EMBL" id="PQIB02000017">
    <property type="protein sequence ID" value="RLM58609.1"/>
    <property type="molecule type" value="Genomic_DNA"/>
</dbReference>
<dbReference type="Proteomes" id="UP000275267">
    <property type="component" value="Unassembled WGS sequence"/>
</dbReference>
<sequence>MLPLIGTLITPIESIPSYQRGKVGGAMPAVRDCGDDEHPPVRRIRHRRLIAFLWLQGLERTFQSYALQISLDLSQHRSLRLLPANGFFSVADPAQDGP</sequence>
<reference evidence="2" key="1">
    <citation type="journal article" date="2019" name="Nat. Commun.">
        <title>The genome of broomcorn millet.</title>
        <authorList>
            <person name="Zou C."/>
            <person name="Miki D."/>
            <person name="Li D."/>
            <person name="Tang Q."/>
            <person name="Xiao L."/>
            <person name="Rajput S."/>
            <person name="Deng P."/>
            <person name="Jia W."/>
            <person name="Huang R."/>
            <person name="Zhang M."/>
            <person name="Sun Y."/>
            <person name="Hu J."/>
            <person name="Fu X."/>
            <person name="Schnable P.S."/>
            <person name="Li F."/>
            <person name="Zhang H."/>
            <person name="Feng B."/>
            <person name="Zhu X."/>
            <person name="Liu R."/>
            <person name="Schnable J.C."/>
            <person name="Zhu J.-K."/>
            <person name="Zhang H."/>
        </authorList>
    </citation>
    <scope>NUCLEOTIDE SEQUENCE [LARGE SCALE GENOMIC DNA]</scope>
</reference>